<feature type="region of interest" description="Disordered" evidence="1">
    <location>
        <begin position="62"/>
        <end position="94"/>
    </location>
</feature>
<protein>
    <submittedName>
        <fullName evidence="2">Uncharacterized protein</fullName>
    </submittedName>
</protein>
<dbReference type="PANTHER" id="PTHR34569:SF2">
    <property type="entry name" value="EXPRESSED PROTEIN"/>
    <property type="match status" value="1"/>
</dbReference>
<dbReference type="AlphaFoldDB" id="A0A444DIR9"/>
<evidence type="ECO:0000313" key="2">
    <source>
        <dbReference type="EMBL" id="KAJ8458192.1"/>
    </source>
</evidence>
<keyword evidence="3" id="KW-1185">Reference proteome</keyword>
<gene>
    <name evidence="2" type="ORF">OPV22_031118</name>
</gene>
<dbReference type="PANTHER" id="PTHR34569">
    <property type="entry name" value="EXPRESSED PROTEIN"/>
    <property type="match status" value="1"/>
</dbReference>
<name>A0A444DIR9_ENSVE</name>
<accession>A0A444DIR9</accession>
<dbReference type="OrthoDB" id="682663at2759"/>
<sequence length="156" mass="16320">MGNEATDEKKTLLPQLAGGKLSLSLRRRGVTLPAALDIVPVHAAAAGRRWPKENDYTSLRDIMSSTPPQSGMASPTTPGGPGCGGGPGGGGGGEIRIRNRLVQQAAHAYLQLTPRAAAPPPPGLLRRALAVLSCADLVSPCLHFLRRLFRSLCRLG</sequence>
<dbReference type="Proteomes" id="UP001222027">
    <property type="component" value="Unassembled WGS sequence"/>
</dbReference>
<organism evidence="2 3">
    <name type="scientific">Ensete ventricosum</name>
    <name type="common">Abyssinian banana</name>
    <name type="synonym">Musa ensete</name>
    <dbReference type="NCBI Taxonomy" id="4639"/>
    <lineage>
        <taxon>Eukaryota</taxon>
        <taxon>Viridiplantae</taxon>
        <taxon>Streptophyta</taxon>
        <taxon>Embryophyta</taxon>
        <taxon>Tracheophyta</taxon>
        <taxon>Spermatophyta</taxon>
        <taxon>Magnoliopsida</taxon>
        <taxon>Liliopsida</taxon>
        <taxon>Zingiberales</taxon>
        <taxon>Musaceae</taxon>
        <taxon>Ensete</taxon>
    </lineage>
</organism>
<proteinExistence type="predicted"/>
<reference evidence="2 3" key="1">
    <citation type="submission" date="2022-12" db="EMBL/GenBank/DDBJ databases">
        <title>Chromosome-scale assembly of the Ensete ventricosum genome.</title>
        <authorList>
            <person name="Dussert Y."/>
            <person name="Stocks J."/>
            <person name="Wendawek A."/>
            <person name="Woldeyes F."/>
            <person name="Nichols R.A."/>
            <person name="Borrell J.S."/>
        </authorList>
    </citation>
    <scope>NUCLEOTIDE SEQUENCE [LARGE SCALE GENOMIC DNA]</scope>
    <source>
        <strain evidence="3">cv. Maze</strain>
        <tissue evidence="2">Seeds</tissue>
    </source>
</reference>
<comment type="caution">
    <text evidence="2">The sequence shown here is derived from an EMBL/GenBank/DDBJ whole genome shotgun (WGS) entry which is preliminary data.</text>
</comment>
<evidence type="ECO:0000256" key="1">
    <source>
        <dbReference type="SAM" id="MobiDB-lite"/>
    </source>
</evidence>
<feature type="compositionally biased region" description="Polar residues" evidence="1">
    <location>
        <begin position="63"/>
        <end position="77"/>
    </location>
</feature>
<dbReference type="EMBL" id="JAQQAF010000009">
    <property type="protein sequence ID" value="KAJ8458192.1"/>
    <property type="molecule type" value="Genomic_DNA"/>
</dbReference>
<feature type="compositionally biased region" description="Gly residues" evidence="1">
    <location>
        <begin position="79"/>
        <end position="94"/>
    </location>
</feature>
<evidence type="ECO:0000313" key="3">
    <source>
        <dbReference type="Proteomes" id="UP001222027"/>
    </source>
</evidence>